<feature type="coiled-coil region" evidence="1">
    <location>
        <begin position="131"/>
        <end position="165"/>
    </location>
</feature>
<protein>
    <submittedName>
        <fullName evidence="3">Uncharacterized protein</fullName>
    </submittedName>
</protein>
<keyword evidence="2" id="KW-1133">Transmembrane helix</keyword>
<reference evidence="3 4" key="1">
    <citation type="submission" date="2018-08" db="EMBL/GenBank/DDBJ databases">
        <title>Aphanomyces genome sequencing and annotation.</title>
        <authorList>
            <person name="Minardi D."/>
            <person name="Oidtmann B."/>
            <person name="Van Der Giezen M."/>
            <person name="Studholme D.J."/>
        </authorList>
    </citation>
    <scope>NUCLEOTIDE SEQUENCE [LARGE SCALE GENOMIC DNA]</scope>
    <source>
        <strain evidence="3 4">FDL457</strain>
    </source>
</reference>
<accession>A0A418CIY2</accession>
<dbReference type="EMBL" id="QUTF01027119">
    <property type="protein sequence ID" value="RHY80751.1"/>
    <property type="molecule type" value="Genomic_DNA"/>
</dbReference>
<name>A0A418CIY2_APHAT</name>
<dbReference type="VEuPathDB" id="FungiDB:H257_12674"/>
<comment type="caution">
    <text evidence="3">The sequence shown here is derived from an EMBL/GenBank/DDBJ whole genome shotgun (WGS) entry which is preliminary data.</text>
</comment>
<evidence type="ECO:0000256" key="2">
    <source>
        <dbReference type="SAM" id="Phobius"/>
    </source>
</evidence>
<organism evidence="3 4">
    <name type="scientific">Aphanomyces astaci</name>
    <name type="common">Crayfish plague agent</name>
    <dbReference type="NCBI Taxonomy" id="112090"/>
    <lineage>
        <taxon>Eukaryota</taxon>
        <taxon>Sar</taxon>
        <taxon>Stramenopiles</taxon>
        <taxon>Oomycota</taxon>
        <taxon>Saprolegniomycetes</taxon>
        <taxon>Saprolegniales</taxon>
        <taxon>Verrucalvaceae</taxon>
        <taxon>Aphanomyces</taxon>
    </lineage>
</organism>
<evidence type="ECO:0000313" key="3">
    <source>
        <dbReference type="EMBL" id="RHY80751.1"/>
    </source>
</evidence>
<keyword evidence="2" id="KW-0472">Membrane</keyword>
<evidence type="ECO:0000256" key="1">
    <source>
        <dbReference type="SAM" id="Coils"/>
    </source>
</evidence>
<keyword evidence="1" id="KW-0175">Coiled coil</keyword>
<sequence>LQTETSELSRRVVQLEQDNGQLKHLVGEMECGRDKWSLEHKQLKMDMNDLRESNGHLEGVREQLEASIGQLKQSLSQVRSMLEASDRDKDALIHMLDVKTEEMSALVAQSTRVSEQQSAVRNELGSCQASLRQLEAALADKEATVTTLQANLDKADNMSARLKEDVELGRGEHVALTQDLHHMTIENQSLAGECAQLHHEIGTNIQEIYRGGWLLFFSYCTNIWNIFDIVLLSGIWFTTLLDFIVYFRITPISWDQWRASRMIYEEHFRLITYQESTFNVVMYREYDWHTTIMCITAPQMMGDIAVFLFVFVLFLFGFAFAFYVLQVRV</sequence>
<feature type="coiled-coil region" evidence="1">
    <location>
        <begin position="33"/>
        <end position="81"/>
    </location>
</feature>
<dbReference type="SUPFAM" id="SSF57997">
    <property type="entry name" value="Tropomyosin"/>
    <property type="match status" value="1"/>
</dbReference>
<evidence type="ECO:0000313" key="4">
    <source>
        <dbReference type="Proteomes" id="UP000286510"/>
    </source>
</evidence>
<feature type="transmembrane region" description="Helical" evidence="2">
    <location>
        <begin position="223"/>
        <end position="247"/>
    </location>
</feature>
<dbReference type="Gene3D" id="1.10.287.1490">
    <property type="match status" value="1"/>
</dbReference>
<feature type="non-terminal residue" evidence="3">
    <location>
        <position position="1"/>
    </location>
</feature>
<dbReference type="AlphaFoldDB" id="A0A418CIY2"/>
<feature type="transmembrane region" description="Helical" evidence="2">
    <location>
        <begin position="304"/>
        <end position="325"/>
    </location>
</feature>
<gene>
    <name evidence="3" type="ORF">DYB26_010514</name>
</gene>
<keyword evidence="2" id="KW-0812">Transmembrane</keyword>
<dbReference type="Proteomes" id="UP000286510">
    <property type="component" value="Unassembled WGS sequence"/>
</dbReference>
<proteinExistence type="predicted"/>